<comment type="caution">
    <text evidence="2">The sequence shown here is derived from an EMBL/GenBank/DDBJ whole genome shotgun (WGS) entry which is preliminary data.</text>
</comment>
<dbReference type="OrthoDB" id="3806873at2"/>
<feature type="domain" description="Aminoglycoside phosphotransferase" evidence="1">
    <location>
        <begin position="31"/>
        <end position="265"/>
    </location>
</feature>
<evidence type="ECO:0000313" key="3">
    <source>
        <dbReference type="Proteomes" id="UP000026249"/>
    </source>
</evidence>
<dbReference type="PANTHER" id="PTHR21310">
    <property type="entry name" value="AMINOGLYCOSIDE PHOSPHOTRANSFERASE-RELATED-RELATED"/>
    <property type="match status" value="1"/>
</dbReference>
<dbReference type="SUPFAM" id="SSF56112">
    <property type="entry name" value="Protein kinase-like (PK-like)"/>
    <property type="match status" value="1"/>
</dbReference>
<dbReference type="Proteomes" id="UP000026249">
    <property type="component" value="Unassembled WGS sequence"/>
</dbReference>
<reference evidence="2 3" key="1">
    <citation type="submission" date="2014-03" db="EMBL/GenBank/DDBJ databases">
        <title>Draft Genome Sequence of Actibacterium mucosum KCTC 23349, a Marine Alphaproteobacterium with Complex Ionic Requirements Isolated from Mediterranean Seawater at Malvarrosa Beach, Valencia, Spain.</title>
        <authorList>
            <person name="Arahal D.R."/>
            <person name="Shao Z."/>
            <person name="Lai Q."/>
            <person name="Pujalte M.J."/>
        </authorList>
    </citation>
    <scope>NUCLEOTIDE SEQUENCE [LARGE SCALE GENOMIC DNA]</scope>
    <source>
        <strain evidence="2 3">KCTC 23349</strain>
    </source>
</reference>
<protein>
    <recommendedName>
        <fullName evidence="1">Aminoglycoside phosphotransferase domain-containing protein</fullName>
    </recommendedName>
</protein>
<evidence type="ECO:0000313" key="2">
    <source>
        <dbReference type="EMBL" id="KAJ54380.1"/>
    </source>
</evidence>
<dbReference type="PANTHER" id="PTHR21310:SF40">
    <property type="entry name" value="AMINOGLYCOSIDE PHOSPHOTRANSFERASE DOMAIN-CONTAINING PROTEIN-RELATED"/>
    <property type="match status" value="1"/>
</dbReference>
<keyword evidence="3" id="KW-1185">Reference proteome</keyword>
<dbReference type="CDD" id="cd05154">
    <property type="entry name" value="ACAD10_11_N-like"/>
    <property type="match status" value="1"/>
</dbReference>
<dbReference type="InterPro" id="IPR041726">
    <property type="entry name" value="ACAD10_11_N"/>
</dbReference>
<dbReference type="InterPro" id="IPR051678">
    <property type="entry name" value="AGP_Transferase"/>
</dbReference>
<organism evidence="2 3">
    <name type="scientific">Actibacterium mucosum KCTC 23349</name>
    <dbReference type="NCBI Taxonomy" id="1454373"/>
    <lineage>
        <taxon>Bacteria</taxon>
        <taxon>Pseudomonadati</taxon>
        <taxon>Pseudomonadota</taxon>
        <taxon>Alphaproteobacteria</taxon>
        <taxon>Rhodobacterales</taxon>
        <taxon>Roseobacteraceae</taxon>
        <taxon>Actibacterium</taxon>
    </lineage>
</organism>
<gene>
    <name evidence="2" type="ORF">ACMU_18305</name>
</gene>
<dbReference type="AlphaFoldDB" id="A0A037ZHX0"/>
<name>A0A037ZHX0_9RHOB</name>
<dbReference type="Pfam" id="PF01636">
    <property type="entry name" value="APH"/>
    <property type="match status" value="1"/>
</dbReference>
<dbReference type="Gene3D" id="3.30.200.20">
    <property type="entry name" value="Phosphorylase Kinase, domain 1"/>
    <property type="match status" value="1"/>
</dbReference>
<dbReference type="InterPro" id="IPR002575">
    <property type="entry name" value="Aminoglycoside_PTrfase"/>
</dbReference>
<evidence type="ECO:0000259" key="1">
    <source>
        <dbReference type="Pfam" id="PF01636"/>
    </source>
</evidence>
<proteinExistence type="predicted"/>
<dbReference type="STRING" id="1454373.ACMU_18305"/>
<dbReference type="Gene3D" id="3.90.1200.10">
    <property type="match status" value="1"/>
</dbReference>
<dbReference type="EMBL" id="JFKE01000008">
    <property type="protein sequence ID" value="KAJ54380.1"/>
    <property type="molecule type" value="Genomic_DNA"/>
</dbReference>
<dbReference type="InterPro" id="IPR011009">
    <property type="entry name" value="Kinase-like_dom_sf"/>
</dbReference>
<dbReference type="RefSeq" id="WP_035261806.1">
    <property type="nucleotide sequence ID" value="NZ_JFKE01000008.1"/>
</dbReference>
<accession>A0A037ZHX0</accession>
<sequence length="347" mass="37301">MTKPFELDTEILARYLAEQGLTLDRDVAPKRCAGGLANLNFELSVDGQRAILRRAPSGPLPKGAHDMAREHRVLSRLSAHLPLAPRSFHLCEDAAVLGAPFQLIEFRQGRVFRGDDLSAMNPGEDMAAALPGLLAGAMADLHAVDPAACGLDTLGRPAGFVPRNAARWSGAVVTMSDGTPHAGLAREAADLVQARFDGWADGDVTLLHCDIKLDNLILADDGLRAVALLDWDMATLGDPIYDLATLLSYWTEPGDPEGMQRLRQMPTGHAGFPSRDDMAAAYGRATGRSLDTLGAMRALCQLKLAVIFLQLHARWVDGALGDDRYAEFGTLGVELLEYARDVARLGG</sequence>